<evidence type="ECO:0000313" key="1">
    <source>
        <dbReference type="EMBL" id="WRP17397.1"/>
    </source>
</evidence>
<dbReference type="RefSeq" id="WP_324716668.1">
    <property type="nucleotide sequence ID" value="NZ_CP141615.1"/>
</dbReference>
<evidence type="ECO:0000313" key="2">
    <source>
        <dbReference type="Proteomes" id="UP001332192"/>
    </source>
</evidence>
<organism evidence="1 2">
    <name type="scientific">Carboxydichorda subterranea</name>
    <dbReference type="NCBI Taxonomy" id="3109565"/>
    <lineage>
        <taxon>Bacteria</taxon>
        <taxon>Bacillati</taxon>
        <taxon>Bacillota</taxon>
        <taxon>Limnochordia</taxon>
        <taxon>Limnochordales</taxon>
        <taxon>Geochordaceae</taxon>
        <taxon>Carboxydichorda</taxon>
    </lineage>
</organism>
<gene>
    <name evidence="1" type="ORF">U7230_15160</name>
</gene>
<sequence length="229" mass="26416">MLSCAVKAVLEHRVRVDVLVWDKHDRRHQVPGRDDVANLARMYYRVLIHAARQWGRPNWAVTADENTALDWEHIAGFVGRTRVVKLGPQLHLEMMHERRTFQASVKTVKSSDELLVRVADLFAGMGRYLREQASNYLAWHAWRAGTESRSLQLGLALPGLDDPSEPPLSSSAKARFELVHRLNELIASHRMPVSLETQGYFVTYRPSLPLNFWHYTPRHELDRAPVKQR</sequence>
<name>A0ABZ1BX83_9FIRM</name>
<proteinExistence type="predicted"/>
<protein>
    <submittedName>
        <fullName evidence="1">Uncharacterized protein</fullName>
    </submittedName>
</protein>
<reference evidence="1 2" key="1">
    <citation type="journal article" date="2024" name="Front. Microbiol.">
        <title>Novel thermophilic genera Geochorda gen. nov. and Carboxydochorda gen. nov. from the deep terrestrial subsurface reveal the ecophysiological diversity in the class Limnochordia.</title>
        <authorList>
            <person name="Karnachuk O.V."/>
            <person name="Lukina A.P."/>
            <person name="Avakyan M.R."/>
            <person name="Kadnikov V.V."/>
            <person name="Begmatov S."/>
            <person name="Beletsky A.V."/>
            <person name="Vlasova K.G."/>
            <person name="Novikov A.A."/>
            <person name="Shcherbakova V.A."/>
            <person name="Mardanov A.V."/>
            <person name="Ravin N.V."/>
        </authorList>
    </citation>
    <scope>NUCLEOTIDE SEQUENCE [LARGE SCALE GENOMIC DNA]</scope>
    <source>
        <strain evidence="1 2">L945</strain>
    </source>
</reference>
<dbReference type="Proteomes" id="UP001332192">
    <property type="component" value="Chromosome"/>
</dbReference>
<dbReference type="EMBL" id="CP141615">
    <property type="protein sequence ID" value="WRP17397.1"/>
    <property type="molecule type" value="Genomic_DNA"/>
</dbReference>
<keyword evidence="2" id="KW-1185">Reference proteome</keyword>
<accession>A0ABZ1BX83</accession>